<keyword evidence="2" id="KW-1185">Reference proteome</keyword>
<dbReference type="EMBL" id="CP001738">
    <property type="protein sequence ID" value="ACY99165.1"/>
    <property type="molecule type" value="Genomic_DNA"/>
</dbReference>
<gene>
    <name evidence="1" type="ordered locus">Tcur_3631</name>
</gene>
<protein>
    <submittedName>
        <fullName evidence="1">Uncharacterized protein</fullName>
    </submittedName>
</protein>
<organism evidence="1 2">
    <name type="scientific">Thermomonospora curvata (strain ATCC 19995 / DSM 43183 / JCM 3096 / KCTC 9072 / NBRC 15933 / NCIMB 10081 / Henssen B9)</name>
    <dbReference type="NCBI Taxonomy" id="471852"/>
    <lineage>
        <taxon>Bacteria</taxon>
        <taxon>Bacillati</taxon>
        <taxon>Actinomycetota</taxon>
        <taxon>Actinomycetes</taxon>
        <taxon>Streptosporangiales</taxon>
        <taxon>Thermomonosporaceae</taxon>
        <taxon>Thermomonospora</taxon>
    </lineage>
</organism>
<dbReference type="HOGENOM" id="CLU_2195680_0_0_11"/>
<dbReference type="STRING" id="471852.Tcur_3631"/>
<proteinExistence type="predicted"/>
<dbReference type="Proteomes" id="UP000001918">
    <property type="component" value="Chromosome"/>
</dbReference>
<name>D1ACA6_THECD</name>
<dbReference type="OrthoDB" id="3480805at2"/>
<evidence type="ECO:0000313" key="1">
    <source>
        <dbReference type="EMBL" id="ACY99165.1"/>
    </source>
</evidence>
<dbReference type="RefSeq" id="WP_012853949.1">
    <property type="nucleotide sequence ID" value="NC_013510.1"/>
</dbReference>
<dbReference type="KEGG" id="tcu:Tcur_3631"/>
<sequence>MNYLPNTVPPGRKAGRRRTETAVAVARVRLLADLALALVERGRSSRMLVEAGGEAVLTVPTGGEPIGVVVIRDQAGWAYLWGGTQRYPAGVGLPGLRRAAAALTGCGR</sequence>
<accession>D1ACA6</accession>
<reference evidence="1 2" key="1">
    <citation type="journal article" date="2011" name="Stand. Genomic Sci.">
        <title>Complete genome sequence of Thermomonospora curvata type strain (B9).</title>
        <authorList>
            <person name="Chertkov O."/>
            <person name="Sikorski J."/>
            <person name="Nolan M."/>
            <person name="Lapidus A."/>
            <person name="Lucas S."/>
            <person name="Del Rio T.G."/>
            <person name="Tice H."/>
            <person name="Cheng J.F."/>
            <person name="Goodwin L."/>
            <person name="Pitluck S."/>
            <person name="Liolios K."/>
            <person name="Ivanova N."/>
            <person name="Mavromatis K."/>
            <person name="Mikhailova N."/>
            <person name="Ovchinnikova G."/>
            <person name="Pati A."/>
            <person name="Chen A."/>
            <person name="Palaniappan K."/>
            <person name="Djao O.D."/>
            <person name="Land M."/>
            <person name="Hauser L."/>
            <person name="Chang Y.J."/>
            <person name="Jeffries C.D."/>
            <person name="Brettin T."/>
            <person name="Han C."/>
            <person name="Detter J.C."/>
            <person name="Rohde M."/>
            <person name="Goker M."/>
            <person name="Woyke T."/>
            <person name="Bristow J."/>
            <person name="Eisen J.A."/>
            <person name="Markowitz V."/>
            <person name="Hugenholtz P."/>
            <person name="Klenk H.P."/>
            <person name="Kyrpides N.C."/>
        </authorList>
    </citation>
    <scope>NUCLEOTIDE SEQUENCE [LARGE SCALE GENOMIC DNA]</scope>
    <source>
        <strain evidence="2">ATCC 19995 / DSM 43183 / JCM 3096 / KCTC 9072 / NBRC 15933 / NCIMB 10081 / Henssen B9</strain>
    </source>
</reference>
<dbReference type="AlphaFoldDB" id="D1ACA6"/>
<evidence type="ECO:0000313" key="2">
    <source>
        <dbReference type="Proteomes" id="UP000001918"/>
    </source>
</evidence>